<sequence length="72" mass="7250">MGAQLGKFPLVGRLVAGGGLPVLVQLGQQLAAQLLVLGQGGRRGVAVGCVGGYVGRAQPLPQLPHLLPPETC</sequence>
<dbReference type="EMBL" id="MDZA01000083">
    <property type="protein sequence ID" value="OGX91161.1"/>
    <property type="molecule type" value="Genomic_DNA"/>
</dbReference>
<gene>
    <name evidence="1" type="ORF">BEN49_20880</name>
</gene>
<protein>
    <submittedName>
        <fullName evidence="1">Uncharacterized protein</fullName>
    </submittedName>
</protein>
<comment type="caution">
    <text evidence="1">The sequence shown here is derived from an EMBL/GenBank/DDBJ whole genome shotgun (WGS) entry which is preliminary data.</text>
</comment>
<organism evidence="1 2">
    <name type="scientific">Hymenobacter coccineus</name>
    <dbReference type="NCBI Taxonomy" id="1908235"/>
    <lineage>
        <taxon>Bacteria</taxon>
        <taxon>Pseudomonadati</taxon>
        <taxon>Bacteroidota</taxon>
        <taxon>Cytophagia</taxon>
        <taxon>Cytophagales</taxon>
        <taxon>Hymenobacteraceae</taxon>
        <taxon>Hymenobacter</taxon>
    </lineage>
</organism>
<name>A0A1G1TJV3_9BACT</name>
<reference evidence="1 2" key="1">
    <citation type="submission" date="2016-08" db="EMBL/GenBank/DDBJ databases">
        <title>Hymenobacter coccineus sp. nov., Hymenobacter lapidarius sp. nov. and Hymenobacter glacialis sp. nov., isolated from Antarctic soil.</title>
        <authorList>
            <person name="Sedlacek I."/>
            <person name="Kralova S."/>
            <person name="Kyrova K."/>
            <person name="Maslanova I."/>
            <person name="Stankova E."/>
            <person name="Vrbovska V."/>
            <person name="Nemec M."/>
            <person name="Bartak M."/>
            <person name="Svec P."/>
            <person name="Busse H.-J."/>
            <person name="Pantucek R."/>
        </authorList>
    </citation>
    <scope>NUCLEOTIDE SEQUENCE [LARGE SCALE GENOMIC DNA]</scope>
    <source>
        <strain evidence="1 2">CCM 8649</strain>
    </source>
</reference>
<dbReference type="AlphaFoldDB" id="A0A1G1TJV3"/>
<dbReference type="Proteomes" id="UP000177506">
    <property type="component" value="Unassembled WGS sequence"/>
</dbReference>
<proteinExistence type="predicted"/>
<accession>A0A1G1TJV3</accession>
<evidence type="ECO:0000313" key="1">
    <source>
        <dbReference type="EMBL" id="OGX91161.1"/>
    </source>
</evidence>
<evidence type="ECO:0000313" key="2">
    <source>
        <dbReference type="Proteomes" id="UP000177506"/>
    </source>
</evidence>
<keyword evidence="2" id="KW-1185">Reference proteome</keyword>